<evidence type="ECO:0000313" key="2">
    <source>
        <dbReference type="Proteomes" id="UP001159363"/>
    </source>
</evidence>
<reference evidence="1 2" key="1">
    <citation type="submission" date="2023-02" db="EMBL/GenBank/DDBJ databases">
        <title>LHISI_Scaffold_Assembly.</title>
        <authorList>
            <person name="Stuart O.P."/>
            <person name="Cleave R."/>
            <person name="Magrath M.J.L."/>
            <person name="Mikheyev A.S."/>
        </authorList>
    </citation>
    <scope>NUCLEOTIDE SEQUENCE [LARGE SCALE GENOMIC DNA]</scope>
    <source>
        <strain evidence="1">Daus_M_001</strain>
        <tissue evidence="1">Leg muscle</tissue>
    </source>
</reference>
<dbReference type="EMBL" id="JARBHB010000010">
    <property type="protein sequence ID" value="KAJ8874209.1"/>
    <property type="molecule type" value="Genomic_DNA"/>
</dbReference>
<accession>A0ABQ9GQD1</accession>
<dbReference type="Proteomes" id="UP001159363">
    <property type="component" value="Chromosome 9"/>
</dbReference>
<feature type="non-terminal residue" evidence="1">
    <location>
        <position position="187"/>
    </location>
</feature>
<organism evidence="1 2">
    <name type="scientific">Dryococelus australis</name>
    <dbReference type="NCBI Taxonomy" id="614101"/>
    <lineage>
        <taxon>Eukaryota</taxon>
        <taxon>Metazoa</taxon>
        <taxon>Ecdysozoa</taxon>
        <taxon>Arthropoda</taxon>
        <taxon>Hexapoda</taxon>
        <taxon>Insecta</taxon>
        <taxon>Pterygota</taxon>
        <taxon>Neoptera</taxon>
        <taxon>Polyneoptera</taxon>
        <taxon>Phasmatodea</taxon>
        <taxon>Verophasmatodea</taxon>
        <taxon>Anareolatae</taxon>
        <taxon>Phasmatidae</taxon>
        <taxon>Eurycanthinae</taxon>
        <taxon>Dryococelus</taxon>
    </lineage>
</organism>
<name>A0ABQ9GQD1_9NEOP</name>
<sequence>MDKNGFGLSRDVIALVQMYIIRENNIQSRFKDQHPGTDRLAFTNRHCLSLKKPECIKHVIVNPWIVYNFIEILDATLKEVKELNLKGKPRPIFSCDKMSFCHNPSKTKIVGSSSTKSKFITNLSGRENTSVLLCCSAVGRMLLLLCVYQGKYLIENWINEEVASQTAILTTSWGWMKTALFYDWFQD</sequence>
<keyword evidence="2" id="KW-1185">Reference proteome</keyword>
<proteinExistence type="predicted"/>
<comment type="caution">
    <text evidence="1">The sequence shown here is derived from an EMBL/GenBank/DDBJ whole genome shotgun (WGS) entry which is preliminary data.</text>
</comment>
<gene>
    <name evidence="1" type="ORF">PR048_025051</name>
</gene>
<evidence type="ECO:0008006" key="3">
    <source>
        <dbReference type="Google" id="ProtNLM"/>
    </source>
</evidence>
<evidence type="ECO:0000313" key="1">
    <source>
        <dbReference type="EMBL" id="KAJ8874209.1"/>
    </source>
</evidence>
<protein>
    <recommendedName>
        <fullName evidence="3">DDE-1 domain-containing protein</fullName>
    </recommendedName>
</protein>